<dbReference type="PIRSF" id="PIRSF004681">
    <property type="entry name" value="UCP004681"/>
    <property type="match status" value="1"/>
</dbReference>
<evidence type="ECO:0000313" key="2">
    <source>
        <dbReference type="EMBL" id="RAI01040.1"/>
    </source>
</evidence>
<keyword evidence="3" id="KW-1185">Reference proteome</keyword>
<comment type="similarity">
    <text evidence="1">Belongs to the UPF0047 family.</text>
</comment>
<accession>A0A8B2NRV5</accession>
<name>A0A8B2NRV5_9HYPH</name>
<dbReference type="EMBL" id="QHHQ01000003">
    <property type="protein sequence ID" value="RAI01040.1"/>
    <property type="molecule type" value="Genomic_DNA"/>
</dbReference>
<dbReference type="InterPro" id="IPR035917">
    <property type="entry name" value="YjbQ-like_sf"/>
</dbReference>
<dbReference type="Proteomes" id="UP000249590">
    <property type="component" value="Unassembled WGS sequence"/>
</dbReference>
<dbReference type="InterPro" id="IPR001602">
    <property type="entry name" value="UPF0047_YjbQ-like"/>
</dbReference>
<dbReference type="PANTHER" id="PTHR30615">
    <property type="entry name" value="UNCHARACTERIZED PROTEIN YJBQ-RELATED"/>
    <property type="match status" value="1"/>
</dbReference>
<dbReference type="OrthoDB" id="9801725at2"/>
<proteinExistence type="inferred from homology"/>
<dbReference type="Gene3D" id="2.60.120.460">
    <property type="entry name" value="YjbQ-like"/>
    <property type="match status" value="1"/>
</dbReference>
<dbReference type="SUPFAM" id="SSF111038">
    <property type="entry name" value="YjbQ-like"/>
    <property type="match status" value="1"/>
</dbReference>
<dbReference type="NCBIfam" id="TIGR00149">
    <property type="entry name" value="TIGR00149_YjbQ"/>
    <property type="match status" value="1"/>
</dbReference>
<dbReference type="PANTHER" id="PTHR30615:SF8">
    <property type="entry name" value="UPF0047 PROTEIN C4A8.02C"/>
    <property type="match status" value="1"/>
</dbReference>
<evidence type="ECO:0000313" key="3">
    <source>
        <dbReference type="Proteomes" id="UP000249590"/>
    </source>
</evidence>
<reference evidence="2 3" key="1">
    <citation type="submission" date="2018-05" db="EMBL/GenBank/DDBJ databases">
        <title>Acuticoccus sediminis sp. nov., isolated from deep-sea sediment of Indian Ocean.</title>
        <authorList>
            <person name="Liu X."/>
            <person name="Lai Q."/>
            <person name="Du Y."/>
            <person name="Sun F."/>
            <person name="Zhang X."/>
            <person name="Wang S."/>
            <person name="Shao Z."/>
        </authorList>
    </citation>
    <scope>NUCLEOTIDE SEQUENCE [LARGE SCALE GENOMIC DNA]</scope>
    <source>
        <strain evidence="2 3">PTG4-2</strain>
    </source>
</reference>
<evidence type="ECO:0000256" key="1">
    <source>
        <dbReference type="ARBA" id="ARBA00005534"/>
    </source>
</evidence>
<sequence>MIHVETLGEAAVGRVVHGRIDVATRGPGFTDVTAALRSFLRDNALGDGLLNAFVSHTTASLTVQENADPDVQTDLLDALDRLAPRNRPYVHSLEGTDDMPGHIKAMLSDTAVTIAVAAGRLRLGTWQALYLIEHRDGGRHRSIDLTYVGR</sequence>
<dbReference type="Pfam" id="PF01894">
    <property type="entry name" value="YjbQ"/>
    <property type="match status" value="1"/>
</dbReference>
<protein>
    <submittedName>
        <fullName evidence="2">Secondary thiamine-phosphate synthase enzyme</fullName>
    </submittedName>
</protein>
<gene>
    <name evidence="2" type="ORF">DLJ53_17630</name>
</gene>
<comment type="caution">
    <text evidence="2">The sequence shown here is derived from an EMBL/GenBank/DDBJ whole genome shotgun (WGS) entry which is preliminary data.</text>
</comment>
<dbReference type="AlphaFoldDB" id="A0A8B2NRV5"/>
<dbReference type="RefSeq" id="WP_111347594.1">
    <property type="nucleotide sequence ID" value="NZ_QHHQ01000003.1"/>
</dbReference>
<organism evidence="2 3">
    <name type="scientific">Acuticoccus sediminis</name>
    <dbReference type="NCBI Taxonomy" id="2184697"/>
    <lineage>
        <taxon>Bacteria</taxon>
        <taxon>Pseudomonadati</taxon>
        <taxon>Pseudomonadota</taxon>
        <taxon>Alphaproteobacteria</taxon>
        <taxon>Hyphomicrobiales</taxon>
        <taxon>Amorphaceae</taxon>
        <taxon>Acuticoccus</taxon>
    </lineage>
</organism>